<accession>A0ABR4HT22</accession>
<evidence type="ECO:0000313" key="2">
    <source>
        <dbReference type="Proteomes" id="UP001610334"/>
    </source>
</evidence>
<sequence length="748" mass="86152">MPDLFDLPAELLDPILDYAYGPDTPTEELNHDPNERLDRRQLGRLLLVKRKWYQALLPRVYSSWSYNGTSHSYMSLFRFLRTILTSPHIAALVQTLNVGNWGHGIPFYLSYDVVAPSPTEEGLLSDAIRRAGIDYLKHEILEKVLSPTKSTADHRPLMALLVAHLPNLSTLYAHVPRSDPYLHAVLLEGRRRSTLGKLNKLYLLPEILVFDRGLRDSPGYQMDTMNFHHLKLDVTWPVLFLSGLRSVSIYNLNTEDLALLLEDQRRVSVCHVEQLRVVTHKQSKCLPEDVHALLTLPQALTRLSFYWHYYSFKHGPAKKDITWKVSNQQVWAALQQHAPTLQSLEIMHGIDNTRHFWKDHFGPLASFVRLKTLVMQPEILYGGDPSLMSNSLPAGLETLTLLINSVPHERLPELLLQLNSVVASTDRPLKQLWLGDRRLSQPDQLIEEPCKRLEATCTERSVRFTAVYITPSWSIYAELPSGSGKLFPQHWRRTLHLKDDGFKRLILEHKYQLKLQKELGGHHDELYIQPIWPDSFLDHRGDQGFTLYEDNDPQISLYPLLSFAVYFTHPAAGYPQTDMAGLFALLRQEIADFHFRLDVYFLPNASEEDCMKHYRAEKATRKRSHVALELFERRVRNRLAQAPCRPGKPEMVEEFTLDGRRWGGALCICPGRGWRENEERLCCLLFDSPEGGSVPVWREWLPISGTSPGAESTGGTAASWMWDLAYPFRDTLVRAQKEAMKREWIYWC</sequence>
<gene>
    <name evidence="1" type="ORF">BJX63DRAFT_385345</name>
</gene>
<comment type="caution">
    <text evidence="1">The sequence shown here is derived from an EMBL/GenBank/DDBJ whole genome shotgun (WGS) entry which is preliminary data.</text>
</comment>
<dbReference type="Proteomes" id="UP001610334">
    <property type="component" value="Unassembled WGS sequence"/>
</dbReference>
<organism evidence="1 2">
    <name type="scientific">Aspergillus granulosus</name>
    <dbReference type="NCBI Taxonomy" id="176169"/>
    <lineage>
        <taxon>Eukaryota</taxon>
        <taxon>Fungi</taxon>
        <taxon>Dikarya</taxon>
        <taxon>Ascomycota</taxon>
        <taxon>Pezizomycotina</taxon>
        <taxon>Eurotiomycetes</taxon>
        <taxon>Eurotiomycetidae</taxon>
        <taxon>Eurotiales</taxon>
        <taxon>Aspergillaceae</taxon>
        <taxon>Aspergillus</taxon>
        <taxon>Aspergillus subgen. Nidulantes</taxon>
    </lineage>
</organism>
<evidence type="ECO:0008006" key="3">
    <source>
        <dbReference type="Google" id="ProtNLM"/>
    </source>
</evidence>
<protein>
    <recommendedName>
        <fullName evidence="3">F-box domain-containing protein</fullName>
    </recommendedName>
</protein>
<keyword evidence="2" id="KW-1185">Reference proteome</keyword>
<dbReference type="EMBL" id="JBFXLT010000016">
    <property type="protein sequence ID" value="KAL2817887.1"/>
    <property type="molecule type" value="Genomic_DNA"/>
</dbReference>
<name>A0ABR4HT22_9EURO</name>
<reference evidence="1 2" key="1">
    <citation type="submission" date="2024-07" db="EMBL/GenBank/DDBJ databases">
        <title>Section-level genome sequencing and comparative genomics of Aspergillus sections Usti and Cavernicolus.</title>
        <authorList>
            <consortium name="Lawrence Berkeley National Laboratory"/>
            <person name="Nybo J.L."/>
            <person name="Vesth T.C."/>
            <person name="Theobald S."/>
            <person name="Frisvad J.C."/>
            <person name="Larsen T.O."/>
            <person name="Kjaerboelling I."/>
            <person name="Rothschild-Mancinelli K."/>
            <person name="Lyhne E.K."/>
            <person name="Kogle M.E."/>
            <person name="Barry K."/>
            <person name="Clum A."/>
            <person name="Na H."/>
            <person name="Ledsgaard L."/>
            <person name="Lin J."/>
            <person name="Lipzen A."/>
            <person name="Kuo A."/>
            <person name="Riley R."/>
            <person name="Mondo S."/>
            <person name="Labutti K."/>
            <person name="Haridas S."/>
            <person name="Pangalinan J."/>
            <person name="Salamov A.A."/>
            <person name="Simmons B.A."/>
            <person name="Magnuson J.K."/>
            <person name="Chen J."/>
            <person name="Drula E."/>
            <person name="Henrissat B."/>
            <person name="Wiebenga A."/>
            <person name="Lubbers R.J."/>
            <person name="Gomes A.C."/>
            <person name="Makela M.R."/>
            <person name="Stajich J."/>
            <person name="Grigoriev I.V."/>
            <person name="Mortensen U.H."/>
            <person name="De Vries R.P."/>
            <person name="Baker S.E."/>
            <person name="Andersen M.R."/>
        </authorList>
    </citation>
    <scope>NUCLEOTIDE SEQUENCE [LARGE SCALE GENOMIC DNA]</scope>
    <source>
        <strain evidence="1 2">CBS 588.65</strain>
    </source>
</reference>
<evidence type="ECO:0000313" key="1">
    <source>
        <dbReference type="EMBL" id="KAL2817887.1"/>
    </source>
</evidence>
<proteinExistence type="predicted"/>